<evidence type="ECO:0000256" key="6">
    <source>
        <dbReference type="SAM" id="Phobius"/>
    </source>
</evidence>
<dbReference type="EMBL" id="AMZH03022873">
    <property type="protein sequence ID" value="RRT36942.1"/>
    <property type="molecule type" value="Genomic_DNA"/>
</dbReference>
<keyword evidence="4 6" id="KW-0472">Membrane</keyword>
<evidence type="ECO:0000256" key="1">
    <source>
        <dbReference type="ARBA" id="ARBA00004141"/>
    </source>
</evidence>
<accession>A0A426XBV5</accession>
<evidence type="ECO:0000256" key="5">
    <source>
        <dbReference type="SAM" id="MobiDB-lite"/>
    </source>
</evidence>
<protein>
    <submittedName>
        <fullName evidence="7">Uncharacterized protein</fullName>
    </submittedName>
</protein>
<feature type="transmembrane region" description="Helical" evidence="6">
    <location>
        <begin position="210"/>
        <end position="231"/>
    </location>
</feature>
<organism evidence="7 8">
    <name type="scientific">Ensete ventricosum</name>
    <name type="common">Abyssinian banana</name>
    <name type="synonym">Musa ensete</name>
    <dbReference type="NCBI Taxonomy" id="4639"/>
    <lineage>
        <taxon>Eukaryota</taxon>
        <taxon>Viridiplantae</taxon>
        <taxon>Streptophyta</taxon>
        <taxon>Embryophyta</taxon>
        <taxon>Tracheophyta</taxon>
        <taxon>Spermatophyta</taxon>
        <taxon>Magnoliopsida</taxon>
        <taxon>Liliopsida</taxon>
        <taxon>Zingiberales</taxon>
        <taxon>Musaceae</taxon>
        <taxon>Ensete</taxon>
    </lineage>
</organism>
<evidence type="ECO:0000313" key="8">
    <source>
        <dbReference type="Proteomes" id="UP000287651"/>
    </source>
</evidence>
<dbReference type="Proteomes" id="UP000287651">
    <property type="component" value="Unassembled WGS sequence"/>
</dbReference>
<evidence type="ECO:0000256" key="2">
    <source>
        <dbReference type="ARBA" id="ARBA00022692"/>
    </source>
</evidence>
<keyword evidence="2 6" id="KW-0812">Transmembrane</keyword>
<feature type="transmembrane region" description="Helical" evidence="6">
    <location>
        <begin position="367"/>
        <end position="387"/>
    </location>
</feature>
<evidence type="ECO:0000256" key="4">
    <source>
        <dbReference type="ARBA" id="ARBA00023136"/>
    </source>
</evidence>
<feature type="transmembrane region" description="Helical" evidence="6">
    <location>
        <begin position="266"/>
        <end position="291"/>
    </location>
</feature>
<evidence type="ECO:0000256" key="3">
    <source>
        <dbReference type="ARBA" id="ARBA00022989"/>
    </source>
</evidence>
<feature type="transmembrane region" description="Helical" evidence="6">
    <location>
        <begin position="342"/>
        <end position="361"/>
    </location>
</feature>
<reference evidence="7 8" key="1">
    <citation type="journal article" date="2014" name="Agronomy (Basel)">
        <title>A Draft Genome Sequence for Ensete ventricosum, the Drought-Tolerant Tree Against Hunger.</title>
        <authorList>
            <person name="Harrison J."/>
            <person name="Moore K.A."/>
            <person name="Paszkiewicz K."/>
            <person name="Jones T."/>
            <person name="Grant M."/>
            <person name="Ambacheew D."/>
            <person name="Muzemil S."/>
            <person name="Studholme D.J."/>
        </authorList>
    </citation>
    <scope>NUCLEOTIDE SEQUENCE [LARGE SCALE GENOMIC DNA]</scope>
</reference>
<feature type="region of interest" description="Disordered" evidence="5">
    <location>
        <begin position="87"/>
        <end position="146"/>
    </location>
</feature>
<proteinExistence type="predicted"/>
<dbReference type="InterPro" id="IPR006214">
    <property type="entry name" value="Bax_inhibitor_1-related"/>
</dbReference>
<dbReference type="PANTHER" id="PTHR23291:SF31">
    <property type="entry name" value="PROTEIN LIFEGUARD 4"/>
    <property type="match status" value="1"/>
</dbReference>
<evidence type="ECO:0000313" key="7">
    <source>
        <dbReference type="EMBL" id="RRT36942.1"/>
    </source>
</evidence>
<keyword evidence="3 6" id="KW-1133">Transmembrane helix</keyword>
<sequence>RQGGGRRVVEIGRPPLVPLGAGVSSTTRLPQILSHSSELLETNLVWQRTCQWVLAVGHVTCEVADEGACSLSSFCLLRRHEDPNARHVSLTFPTRPPPALHGRPPRGPFTAPSHLPLSPSSSSTVSSSPPLSRVPTSPSQSPTMMWARPPYAKGGGAVEAGIRALYPVMLEPPELRWAFIRKIYSILSAQMLITVAVATAVVSIHPVSRFFVTSSAGLGLYVFLVILPFFVRVRVCLLISDDDFNFPKHAVICPLYYYYQHYPLNYLLLGIFTVSLGFAVGLTCAFTSGWIDIFTVFLFQNQELCCLGHGAVFVWRRWVHAVLSSNLICFFRLCAGKVILESVVLTGLVVVSLTIYTFWAAARGHDFTFLGPFLFSSIMILFVFVLIQVKAHAVSSTMTSAKILLHVPIHP</sequence>
<gene>
    <name evidence="7" type="ORF">B296_00056276</name>
</gene>
<dbReference type="GO" id="GO:0016020">
    <property type="term" value="C:membrane"/>
    <property type="evidence" value="ECO:0007669"/>
    <property type="project" value="UniProtKB-SubCell"/>
</dbReference>
<comment type="caution">
    <text evidence="7">The sequence shown here is derived from an EMBL/GenBank/DDBJ whole genome shotgun (WGS) entry which is preliminary data.</text>
</comment>
<feature type="non-terminal residue" evidence="7">
    <location>
        <position position="1"/>
    </location>
</feature>
<feature type="transmembrane region" description="Helical" evidence="6">
    <location>
        <begin position="183"/>
        <end position="204"/>
    </location>
</feature>
<dbReference type="PANTHER" id="PTHR23291">
    <property type="entry name" value="BAX INHIBITOR-RELATED"/>
    <property type="match status" value="1"/>
</dbReference>
<dbReference type="AlphaFoldDB" id="A0A426XBV5"/>
<comment type="subcellular location">
    <subcellularLocation>
        <location evidence="1">Membrane</location>
        <topology evidence="1">Multi-pass membrane protein</topology>
    </subcellularLocation>
</comment>
<name>A0A426XBV5_ENSVE</name>
<feature type="compositionally biased region" description="Low complexity" evidence="5">
    <location>
        <begin position="112"/>
        <end position="139"/>
    </location>
</feature>